<keyword evidence="3" id="KW-1003">Cell membrane</keyword>
<feature type="transmembrane region" description="Helical" evidence="10">
    <location>
        <begin position="102"/>
        <end position="124"/>
    </location>
</feature>
<feature type="transmembrane region" description="Helical" evidence="10">
    <location>
        <begin position="237"/>
        <end position="261"/>
    </location>
</feature>
<feature type="transmembrane region" description="Helical" evidence="10">
    <location>
        <begin position="12"/>
        <end position="35"/>
    </location>
</feature>
<comment type="caution">
    <text evidence="11">The sequence shown here is derived from an EMBL/GenBank/DDBJ whole genome shotgun (WGS) entry which is preliminary data.</text>
</comment>
<evidence type="ECO:0000256" key="10">
    <source>
        <dbReference type="SAM" id="Phobius"/>
    </source>
</evidence>
<protein>
    <submittedName>
        <fullName evidence="11">Branched-chain amino acid ABC transporter permease</fullName>
    </submittedName>
</protein>
<evidence type="ECO:0000256" key="3">
    <source>
        <dbReference type="ARBA" id="ARBA00022475"/>
    </source>
</evidence>
<feature type="transmembrane region" description="Helical" evidence="10">
    <location>
        <begin position="198"/>
        <end position="217"/>
    </location>
</feature>
<dbReference type="PANTHER" id="PTHR11795">
    <property type="entry name" value="BRANCHED-CHAIN AMINO ACID TRANSPORT SYSTEM PERMEASE PROTEIN LIVH"/>
    <property type="match status" value="1"/>
</dbReference>
<feature type="transmembrane region" description="Helical" evidence="10">
    <location>
        <begin position="42"/>
        <end position="61"/>
    </location>
</feature>
<feature type="transmembrane region" description="Helical" evidence="10">
    <location>
        <begin position="67"/>
        <end position="86"/>
    </location>
</feature>
<proteinExistence type="inferred from homology"/>
<gene>
    <name evidence="11" type="ORF">GPA26_19730</name>
</gene>
<evidence type="ECO:0000256" key="5">
    <source>
        <dbReference type="ARBA" id="ARBA00022692"/>
    </source>
</evidence>
<accession>A0ABX1MWH9</accession>
<dbReference type="InterPro" id="IPR052157">
    <property type="entry name" value="BCAA_transport_permease"/>
</dbReference>
<name>A0ABX1MWH9_9RHOO</name>
<comment type="similarity">
    <text evidence="9">Belongs to the binding-protein-dependent transport system permease family. LivHM subfamily.</text>
</comment>
<dbReference type="Pfam" id="PF02653">
    <property type="entry name" value="BPD_transp_2"/>
    <property type="match status" value="1"/>
</dbReference>
<evidence type="ECO:0000256" key="1">
    <source>
        <dbReference type="ARBA" id="ARBA00004651"/>
    </source>
</evidence>
<keyword evidence="2" id="KW-0813">Transport</keyword>
<keyword evidence="12" id="KW-1185">Reference proteome</keyword>
<evidence type="ECO:0000256" key="2">
    <source>
        <dbReference type="ARBA" id="ARBA00022448"/>
    </source>
</evidence>
<keyword evidence="8 10" id="KW-0472">Membrane</keyword>
<dbReference type="RefSeq" id="WP_169208039.1">
    <property type="nucleotide sequence ID" value="NZ_CP059560.1"/>
</dbReference>
<keyword evidence="6" id="KW-0029">Amino-acid transport</keyword>
<evidence type="ECO:0000256" key="8">
    <source>
        <dbReference type="ARBA" id="ARBA00023136"/>
    </source>
</evidence>
<evidence type="ECO:0000256" key="9">
    <source>
        <dbReference type="ARBA" id="ARBA00037998"/>
    </source>
</evidence>
<organism evidence="11 12">
    <name type="scientific">Aromatoleum petrolei</name>
    <dbReference type="NCBI Taxonomy" id="76116"/>
    <lineage>
        <taxon>Bacteria</taxon>
        <taxon>Pseudomonadati</taxon>
        <taxon>Pseudomonadota</taxon>
        <taxon>Betaproteobacteria</taxon>
        <taxon>Rhodocyclales</taxon>
        <taxon>Rhodocyclaceae</taxon>
        <taxon>Aromatoleum</taxon>
    </lineage>
</organism>
<comment type="subcellular location">
    <subcellularLocation>
        <location evidence="1">Cell membrane</location>
        <topology evidence="1">Multi-pass membrane protein</topology>
    </subcellularLocation>
</comment>
<dbReference type="InterPro" id="IPR001851">
    <property type="entry name" value="ABC_transp_permease"/>
</dbReference>
<evidence type="ECO:0000313" key="12">
    <source>
        <dbReference type="Proteomes" id="UP000652074"/>
    </source>
</evidence>
<evidence type="ECO:0000256" key="7">
    <source>
        <dbReference type="ARBA" id="ARBA00022989"/>
    </source>
</evidence>
<feature type="transmembrane region" description="Helical" evidence="10">
    <location>
        <begin position="273"/>
        <end position="296"/>
    </location>
</feature>
<dbReference type="PANTHER" id="PTHR11795:SF371">
    <property type="entry name" value="HIGH-AFFINITY BRANCHED-CHAIN AMINO ACID TRANSPORT SYSTEM PERMEASE PROTEIN LIVH"/>
    <property type="match status" value="1"/>
</dbReference>
<sequence length="310" mass="32858">MEIFLQQIVNGLVVGSVYALVALGYTMVYGILGLINFAHGDLVMVGALTALQTMMFLMGVAPGMSPIAMLTLSLLVAVPVCMLLAFTMERLAYRPLRNAPRLAPLITAIGVSFLLQTLAMIIWGRNYHTFPQLISTTPIQPIEGVFITPIQITIIIVSALMMAALVLLVTKTKLGRAMRATAENHRVAALMGVDTNMIIALTFVIGAALAAVAGVMFASNYGIAHYGMGFMPGLKAFTAAVLGGIGNLGGAMLGGVVLGLVESFGAGYIEHLTFGFLNSSYQDIFAFIILGLVLIFRPTGLLGERVSDRA</sequence>
<dbReference type="EMBL" id="WTVR01000049">
    <property type="protein sequence ID" value="NMF90705.1"/>
    <property type="molecule type" value="Genomic_DNA"/>
</dbReference>
<reference evidence="11 12" key="1">
    <citation type="submission" date="2019-12" db="EMBL/GenBank/DDBJ databases">
        <title>Comparative genomics gives insights into the taxonomy of the Azoarcus-Aromatoleum group and reveals separate origins of nif in the plant-associated Azoarcus and non-plant-associated Aromatoleum sub-groups.</title>
        <authorList>
            <person name="Lafos M."/>
            <person name="Maluk M."/>
            <person name="Batista M."/>
            <person name="Junghare M."/>
            <person name="Carmona M."/>
            <person name="Faoro H."/>
            <person name="Cruz L.M."/>
            <person name="Battistoni F."/>
            <person name="De Souza E."/>
            <person name="Pedrosa F."/>
            <person name="Chen W.-M."/>
            <person name="Poole P.S."/>
            <person name="Dixon R.A."/>
            <person name="James E.K."/>
        </authorList>
    </citation>
    <scope>NUCLEOTIDE SEQUENCE [LARGE SCALE GENOMIC DNA]</scope>
    <source>
        <strain evidence="11 12">ToN1</strain>
    </source>
</reference>
<keyword evidence="7 10" id="KW-1133">Transmembrane helix</keyword>
<evidence type="ECO:0000256" key="6">
    <source>
        <dbReference type="ARBA" id="ARBA00022970"/>
    </source>
</evidence>
<feature type="transmembrane region" description="Helical" evidence="10">
    <location>
        <begin position="144"/>
        <end position="169"/>
    </location>
</feature>
<keyword evidence="5 10" id="KW-0812">Transmembrane</keyword>
<evidence type="ECO:0000256" key="4">
    <source>
        <dbReference type="ARBA" id="ARBA00022519"/>
    </source>
</evidence>
<evidence type="ECO:0000313" key="11">
    <source>
        <dbReference type="EMBL" id="NMF90705.1"/>
    </source>
</evidence>
<keyword evidence="4" id="KW-0997">Cell inner membrane</keyword>
<dbReference type="Proteomes" id="UP000652074">
    <property type="component" value="Unassembled WGS sequence"/>
</dbReference>
<dbReference type="CDD" id="cd06582">
    <property type="entry name" value="TM_PBP1_LivH_like"/>
    <property type="match status" value="1"/>
</dbReference>